<feature type="domain" description="DUF7480" evidence="1">
    <location>
        <begin position="25"/>
        <end position="104"/>
    </location>
</feature>
<dbReference type="PROSITE" id="PS51257">
    <property type="entry name" value="PROKAR_LIPOPROTEIN"/>
    <property type="match status" value="1"/>
</dbReference>
<evidence type="ECO:0000259" key="1">
    <source>
        <dbReference type="Pfam" id="PF24295"/>
    </source>
</evidence>
<reference evidence="2 3" key="1">
    <citation type="submission" date="2020-12" db="EMBL/GenBank/DDBJ databases">
        <title>FDA dAtabase for Regulatory Grade micrObial Sequences (FDA-ARGOS): Supporting development and validation of Infectious Disease Dx tests.</title>
        <authorList>
            <person name="Sproer C."/>
            <person name="Gronow S."/>
            <person name="Severitt S."/>
            <person name="Schroder I."/>
            <person name="Tallon L."/>
            <person name="Sadzewicz L."/>
            <person name="Zhao X."/>
            <person name="Boylan J."/>
            <person name="Ott S."/>
            <person name="Bowen H."/>
            <person name="Vavikolanu K."/>
            <person name="Mehta A."/>
            <person name="Aluvathingal J."/>
            <person name="Nadendla S."/>
            <person name="Lowell S."/>
            <person name="Myers T."/>
            <person name="Yan Y."/>
            <person name="Sichtig H."/>
        </authorList>
    </citation>
    <scope>NUCLEOTIDE SEQUENCE [LARGE SCALE GENOMIC DNA]</scope>
    <source>
        <strain evidence="2 3">FDAARGOS_907</strain>
    </source>
</reference>
<accession>A0A7T2SW19</accession>
<keyword evidence="3" id="KW-1185">Reference proteome</keyword>
<sequence>MKKCFLLVLPFFISGCPMGDRVYWEPAQATVAGNKICVFVGENDLRKDESILKVSIWNDGNDSYVYEKSYVNNPIKIEAGKCIPDIGDFNFVPGGGYSISVRTPLHTYMTDFIVWKSGEEVMLGWY</sequence>
<dbReference type="InterPro" id="IPR054657">
    <property type="entry name" value="T6SS_periplasmic_put"/>
</dbReference>
<gene>
    <name evidence="2" type="ORF">I6G64_09965</name>
</gene>
<dbReference type="EMBL" id="CP065673">
    <property type="protein sequence ID" value="QPS22673.1"/>
    <property type="molecule type" value="Genomic_DNA"/>
</dbReference>
<evidence type="ECO:0000313" key="3">
    <source>
        <dbReference type="Proteomes" id="UP000594967"/>
    </source>
</evidence>
<dbReference type="InterPro" id="IPR055903">
    <property type="entry name" value="DUF7480"/>
</dbReference>
<dbReference type="Proteomes" id="UP000594967">
    <property type="component" value="Chromosome"/>
</dbReference>
<dbReference type="Pfam" id="PF24295">
    <property type="entry name" value="DUF7480"/>
    <property type="match status" value="1"/>
</dbReference>
<dbReference type="RefSeq" id="WP_073972075.1">
    <property type="nucleotide sequence ID" value="NZ_CAMITG010000001.1"/>
</dbReference>
<protein>
    <recommendedName>
        <fullName evidence="1">DUF7480 domain-containing protein</fullName>
    </recommendedName>
</protein>
<organism evidence="2 3">
    <name type="scientific">Serratia plymuthica</name>
    <dbReference type="NCBI Taxonomy" id="82996"/>
    <lineage>
        <taxon>Bacteria</taxon>
        <taxon>Pseudomonadati</taxon>
        <taxon>Pseudomonadota</taxon>
        <taxon>Gammaproteobacteria</taxon>
        <taxon>Enterobacterales</taxon>
        <taxon>Yersiniaceae</taxon>
        <taxon>Serratia</taxon>
    </lineage>
</organism>
<evidence type="ECO:0000313" key="2">
    <source>
        <dbReference type="EMBL" id="QPS22673.1"/>
    </source>
</evidence>
<proteinExistence type="predicted"/>
<dbReference type="NCBIfam" id="NF045617">
    <property type="entry name" value="mostly_LP"/>
    <property type="match status" value="1"/>
</dbReference>
<name>A0A7T2SW19_SERPL</name>